<sequence length="301" mass="33632">MAFSSTSTSSSSSSSTFVSQEEFNLFHKIDRELYAILAVKIRRDPMEALQIMAFWLWLERAGFRHIVFRMLRLPLLLINELADEAAAALAALSSDRPPPFSDLTLTRNFLEREISLRFLYANRQIAVQGIDKLRNDVCFRAFQDIMDTALSHNIKVSAASTPAVPPWLPPSTTTPPAGTFDDGGDPQLQAAAVAVTPEERAMFVTFSKGYPVHEWEVREFFTGSHGDCIETFQMQEVAEPSEQALFARIVFRSAATIDNILGGHQRVKFTINGKHIWARKFIPKKIQQPPSPSPPPPSAVV</sequence>
<protein>
    <submittedName>
        <fullName evidence="2">Uncharacterized protein LOC111016553</fullName>
    </submittedName>
</protein>
<dbReference type="Proteomes" id="UP000504603">
    <property type="component" value="Unplaced"/>
</dbReference>
<reference evidence="2" key="1">
    <citation type="submission" date="2025-08" db="UniProtKB">
        <authorList>
            <consortium name="RefSeq"/>
        </authorList>
    </citation>
    <scope>IDENTIFICATION</scope>
    <source>
        <strain evidence="2">OHB3-1</strain>
    </source>
</reference>
<dbReference type="AlphaFoldDB" id="A0A6J1D1R3"/>
<evidence type="ECO:0000313" key="2">
    <source>
        <dbReference type="RefSeq" id="XP_022147684.1"/>
    </source>
</evidence>
<dbReference type="RefSeq" id="XP_022147684.1">
    <property type="nucleotide sequence ID" value="XM_022291992.1"/>
</dbReference>
<dbReference type="OrthoDB" id="1882251at2759"/>
<dbReference type="PANTHER" id="PTHR33527">
    <property type="entry name" value="OS07G0274300 PROTEIN"/>
    <property type="match status" value="1"/>
</dbReference>
<organism evidence="1 2">
    <name type="scientific">Momordica charantia</name>
    <name type="common">Bitter gourd</name>
    <name type="synonym">Balsam pear</name>
    <dbReference type="NCBI Taxonomy" id="3673"/>
    <lineage>
        <taxon>Eukaryota</taxon>
        <taxon>Viridiplantae</taxon>
        <taxon>Streptophyta</taxon>
        <taxon>Embryophyta</taxon>
        <taxon>Tracheophyta</taxon>
        <taxon>Spermatophyta</taxon>
        <taxon>Magnoliopsida</taxon>
        <taxon>eudicotyledons</taxon>
        <taxon>Gunneridae</taxon>
        <taxon>Pentapetalae</taxon>
        <taxon>rosids</taxon>
        <taxon>fabids</taxon>
        <taxon>Cucurbitales</taxon>
        <taxon>Cucurbitaceae</taxon>
        <taxon>Momordiceae</taxon>
        <taxon>Momordica</taxon>
    </lineage>
</organism>
<name>A0A6J1D1R3_MOMCH</name>
<keyword evidence="1" id="KW-1185">Reference proteome</keyword>
<proteinExistence type="predicted"/>
<dbReference type="PANTHER" id="PTHR33527:SF14">
    <property type="entry name" value="OS07G0274300 PROTEIN"/>
    <property type="match status" value="1"/>
</dbReference>
<dbReference type="KEGG" id="mcha:111016553"/>
<gene>
    <name evidence="2" type="primary">LOC111016553</name>
</gene>
<dbReference type="GeneID" id="111016553"/>
<evidence type="ECO:0000313" key="1">
    <source>
        <dbReference type="Proteomes" id="UP000504603"/>
    </source>
</evidence>
<accession>A0A6J1D1R3</accession>